<proteinExistence type="predicted"/>
<organism evidence="1">
    <name type="scientific">Myoviridae sp. ctJ2i1</name>
    <dbReference type="NCBI Taxonomy" id="2825079"/>
    <lineage>
        <taxon>Viruses</taxon>
        <taxon>Duplodnaviria</taxon>
        <taxon>Heunggongvirae</taxon>
        <taxon>Uroviricota</taxon>
        <taxon>Caudoviricetes</taxon>
    </lineage>
</organism>
<dbReference type="EMBL" id="BK016182">
    <property type="protein sequence ID" value="DAG00788.1"/>
    <property type="molecule type" value="Genomic_DNA"/>
</dbReference>
<sequence length="86" mass="10571">MAFNIIKYNKVEDDVYVYIQKMPGIYNKKLSFYFAYMYSIFDFRFRYSIFRNIDVQDYTNFRALEEDANPKNTDILNILKSRNYEI</sequence>
<reference evidence="1" key="1">
    <citation type="journal article" date="2021" name="Proc. Natl. Acad. Sci. U.S.A.">
        <title>A Catalog of Tens of Thousands of Viruses from Human Metagenomes Reveals Hidden Associations with Chronic Diseases.</title>
        <authorList>
            <person name="Tisza M.J."/>
            <person name="Buck C.B."/>
        </authorList>
    </citation>
    <scope>NUCLEOTIDE SEQUENCE</scope>
    <source>
        <strain evidence="1">CtJ2i1</strain>
    </source>
</reference>
<evidence type="ECO:0000313" key="1">
    <source>
        <dbReference type="EMBL" id="DAG00788.1"/>
    </source>
</evidence>
<accession>A0A8S5V267</accession>
<name>A0A8S5V267_9CAUD</name>
<protein>
    <submittedName>
        <fullName evidence="1">Uncharacterized protein</fullName>
    </submittedName>
</protein>